<dbReference type="Pfam" id="PF07690">
    <property type="entry name" value="MFS_1"/>
    <property type="match status" value="1"/>
</dbReference>
<evidence type="ECO:0000259" key="7">
    <source>
        <dbReference type="PROSITE" id="PS50850"/>
    </source>
</evidence>
<dbReference type="GO" id="GO:0016020">
    <property type="term" value="C:membrane"/>
    <property type="evidence" value="ECO:0007669"/>
    <property type="project" value="UniProtKB-SubCell"/>
</dbReference>
<dbReference type="SUPFAM" id="SSF103473">
    <property type="entry name" value="MFS general substrate transporter"/>
    <property type="match status" value="1"/>
</dbReference>
<evidence type="ECO:0000256" key="2">
    <source>
        <dbReference type="ARBA" id="ARBA00022448"/>
    </source>
</evidence>
<keyword evidence="5 6" id="KW-0472">Membrane</keyword>
<feature type="transmembrane region" description="Helical" evidence="6">
    <location>
        <begin position="215"/>
        <end position="235"/>
    </location>
</feature>
<feature type="transmembrane region" description="Helical" evidence="6">
    <location>
        <begin position="318"/>
        <end position="340"/>
    </location>
</feature>
<dbReference type="PANTHER" id="PTHR43791:SF36">
    <property type="entry name" value="TRANSPORTER, PUTATIVE (AFU_ORTHOLOGUE AFUA_6G08340)-RELATED"/>
    <property type="match status" value="1"/>
</dbReference>
<feature type="transmembrane region" description="Helical" evidence="6">
    <location>
        <begin position="408"/>
        <end position="429"/>
    </location>
</feature>
<dbReference type="GO" id="GO:0022857">
    <property type="term" value="F:transmembrane transporter activity"/>
    <property type="evidence" value="ECO:0007669"/>
    <property type="project" value="InterPro"/>
</dbReference>
<comment type="subcellular location">
    <subcellularLocation>
        <location evidence="1">Membrane</location>
        <topology evidence="1">Multi-pass membrane protein</topology>
    </subcellularLocation>
</comment>
<keyword evidence="2" id="KW-0813">Transport</keyword>
<gene>
    <name evidence="8" type="ORF">JAAARDRAFT_63791</name>
</gene>
<feature type="domain" description="Major facilitator superfamily (MFS) profile" evidence="7">
    <location>
        <begin position="52"/>
        <end position="468"/>
    </location>
</feature>
<dbReference type="Gene3D" id="1.20.1250.20">
    <property type="entry name" value="MFS general substrate transporter like domains"/>
    <property type="match status" value="2"/>
</dbReference>
<dbReference type="STRING" id="933084.A0A067PFL6"/>
<feature type="transmembrane region" description="Helical" evidence="6">
    <location>
        <begin position="376"/>
        <end position="396"/>
    </location>
</feature>
<evidence type="ECO:0000313" key="8">
    <source>
        <dbReference type="EMBL" id="KDQ49271.1"/>
    </source>
</evidence>
<proteinExistence type="predicted"/>
<sequence length="510" mass="56952">MDLPKSSERSPVSKVDVTVGEAGDSTDFNEVLPLSSRVVQEAKLKRLLDLRLMPMMILIFLLNYIDRIAPSAARLQGLETDLRLSDVQYEAILSLVYALYCPAQIPSNAVSSCLAQPSLYIGTCVVIWGLTSLLTGITHNFIGIALCRLFIGLPESAFYPGAVYLLSRWYTKKELSFRAAILYFGLLISNAFGSLIAAGILAHMDGVRGIRAWRWLFYIEGAITIAIGFLAMWILPDYPHNNRWMTATQRRLAQRRIAEDAGEADEDTDKESFWQGMKLALRDPKTYILAMLSFSQLVGLSFINFFPTLTASLGFDTTVTLLMAAPPWIWAAIVCCLNAWSADRTGERFFHVSFWIWGTMIGYIISLSTSSVGARYVSLFLMASGFAGFSMVLVWTSNAIPRPPAKRAAAIGIVNGFGNLGPLVGSFVWKADWGPDYRQSMIIALVSLFISTCFAGVMRWILIGDNRRISEEESKWLHGPDRERVEEAARLEGISFEQAVVKRRGFRYLY</sequence>
<evidence type="ECO:0000313" key="9">
    <source>
        <dbReference type="Proteomes" id="UP000027265"/>
    </source>
</evidence>
<keyword evidence="4 6" id="KW-1133">Transmembrane helix</keyword>
<reference evidence="9" key="1">
    <citation type="journal article" date="2014" name="Proc. Natl. Acad. Sci. U.S.A.">
        <title>Extensive sampling of basidiomycete genomes demonstrates inadequacy of the white-rot/brown-rot paradigm for wood decay fungi.</title>
        <authorList>
            <person name="Riley R."/>
            <person name="Salamov A.A."/>
            <person name="Brown D.W."/>
            <person name="Nagy L.G."/>
            <person name="Floudas D."/>
            <person name="Held B.W."/>
            <person name="Levasseur A."/>
            <person name="Lombard V."/>
            <person name="Morin E."/>
            <person name="Otillar R."/>
            <person name="Lindquist E.A."/>
            <person name="Sun H."/>
            <person name="LaButti K.M."/>
            <person name="Schmutz J."/>
            <person name="Jabbour D."/>
            <person name="Luo H."/>
            <person name="Baker S.E."/>
            <person name="Pisabarro A.G."/>
            <person name="Walton J.D."/>
            <person name="Blanchette R.A."/>
            <person name="Henrissat B."/>
            <person name="Martin F."/>
            <person name="Cullen D."/>
            <person name="Hibbett D.S."/>
            <person name="Grigoriev I.V."/>
        </authorList>
    </citation>
    <scope>NUCLEOTIDE SEQUENCE [LARGE SCALE GENOMIC DNA]</scope>
    <source>
        <strain evidence="9">MUCL 33604</strain>
    </source>
</reference>
<accession>A0A067PFL6</accession>
<dbReference type="FunFam" id="1.20.1250.20:FF:000013">
    <property type="entry name" value="MFS general substrate transporter"/>
    <property type="match status" value="1"/>
</dbReference>
<evidence type="ECO:0000256" key="3">
    <source>
        <dbReference type="ARBA" id="ARBA00022692"/>
    </source>
</evidence>
<dbReference type="Proteomes" id="UP000027265">
    <property type="component" value="Unassembled WGS sequence"/>
</dbReference>
<protein>
    <recommendedName>
        <fullName evidence="7">Major facilitator superfamily (MFS) profile domain-containing protein</fullName>
    </recommendedName>
</protein>
<name>A0A067PFL6_9AGAM</name>
<feature type="transmembrane region" description="Helical" evidence="6">
    <location>
        <begin position="441"/>
        <end position="462"/>
    </location>
</feature>
<feature type="transmembrane region" description="Helical" evidence="6">
    <location>
        <begin position="141"/>
        <end position="167"/>
    </location>
</feature>
<dbReference type="OrthoDB" id="2985014at2759"/>
<evidence type="ECO:0000256" key="6">
    <source>
        <dbReference type="SAM" id="Phobius"/>
    </source>
</evidence>
<dbReference type="InterPro" id="IPR011701">
    <property type="entry name" value="MFS"/>
</dbReference>
<organism evidence="8 9">
    <name type="scientific">Jaapia argillacea MUCL 33604</name>
    <dbReference type="NCBI Taxonomy" id="933084"/>
    <lineage>
        <taxon>Eukaryota</taxon>
        <taxon>Fungi</taxon>
        <taxon>Dikarya</taxon>
        <taxon>Basidiomycota</taxon>
        <taxon>Agaricomycotina</taxon>
        <taxon>Agaricomycetes</taxon>
        <taxon>Agaricomycetidae</taxon>
        <taxon>Jaapiales</taxon>
        <taxon>Jaapiaceae</taxon>
        <taxon>Jaapia</taxon>
    </lineage>
</organism>
<keyword evidence="3 6" id="KW-0812">Transmembrane</keyword>
<feature type="transmembrane region" description="Helical" evidence="6">
    <location>
        <begin position="287"/>
        <end position="306"/>
    </location>
</feature>
<feature type="transmembrane region" description="Helical" evidence="6">
    <location>
        <begin position="117"/>
        <end position="135"/>
    </location>
</feature>
<dbReference type="InterPro" id="IPR020846">
    <property type="entry name" value="MFS_dom"/>
</dbReference>
<dbReference type="HOGENOM" id="CLU_001265_0_6_1"/>
<dbReference type="PROSITE" id="PS50850">
    <property type="entry name" value="MFS"/>
    <property type="match status" value="1"/>
</dbReference>
<evidence type="ECO:0000256" key="5">
    <source>
        <dbReference type="ARBA" id="ARBA00023136"/>
    </source>
</evidence>
<feature type="transmembrane region" description="Helical" evidence="6">
    <location>
        <begin position="179"/>
        <end position="203"/>
    </location>
</feature>
<dbReference type="InterPro" id="IPR036259">
    <property type="entry name" value="MFS_trans_sf"/>
</dbReference>
<evidence type="ECO:0000256" key="1">
    <source>
        <dbReference type="ARBA" id="ARBA00004141"/>
    </source>
</evidence>
<dbReference type="InParanoid" id="A0A067PFL6"/>
<dbReference type="FunFam" id="1.20.1250.20:FF:000057">
    <property type="entry name" value="MFS general substrate transporter"/>
    <property type="match status" value="1"/>
</dbReference>
<feature type="transmembrane region" description="Helical" evidence="6">
    <location>
        <begin position="352"/>
        <end position="370"/>
    </location>
</feature>
<dbReference type="EMBL" id="KL197792">
    <property type="protein sequence ID" value="KDQ49271.1"/>
    <property type="molecule type" value="Genomic_DNA"/>
</dbReference>
<keyword evidence="9" id="KW-1185">Reference proteome</keyword>
<dbReference type="PANTHER" id="PTHR43791">
    <property type="entry name" value="PERMEASE-RELATED"/>
    <property type="match status" value="1"/>
</dbReference>
<evidence type="ECO:0000256" key="4">
    <source>
        <dbReference type="ARBA" id="ARBA00022989"/>
    </source>
</evidence>
<dbReference type="AlphaFoldDB" id="A0A067PFL6"/>